<organism evidence="3 4">
    <name type="scientific">Metarhizium rileyi (strain RCEF 4871)</name>
    <name type="common">Nomuraea rileyi</name>
    <dbReference type="NCBI Taxonomy" id="1649241"/>
    <lineage>
        <taxon>Eukaryota</taxon>
        <taxon>Fungi</taxon>
        <taxon>Dikarya</taxon>
        <taxon>Ascomycota</taxon>
        <taxon>Pezizomycotina</taxon>
        <taxon>Sordariomycetes</taxon>
        <taxon>Hypocreomycetidae</taxon>
        <taxon>Hypocreales</taxon>
        <taxon>Clavicipitaceae</taxon>
        <taxon>Metarhizium</taxon>
    </lineage>
</organism>
<feature type="region of interest" description="Disordered" evidence="1">
    <location>
        <begin position="149"/>
        <end position="182"/>
    </location>
</feature>
<feature type="region of interest" description="Disordered" evidence="1">
    <location>
        <begin position="486"/>
        <end position="527"/>
    </location>
</feature>
<comment type="caution">
    <text evidence="3">The sequence shown here is derived from an EMBL/GenBank/DDBJ whole genome shotgun (WGS) entry which is preliminary data.</text>
</comment>
<dbReference type="InterPro" id="IPR057684">
    <property type="entry name" value="DUF7924"/>
</dbReference>
<protein>
    <recommendedName>
        <fullName evidence="2">DUF7924 domain-containing protein</fullName>
    </recommendedName>
</protein>
<evidence type="ECO:0000256" key="1">
    <source>
        <dbReference type="SAM" id="MobiDB-lite"/>
    </source>
</evidence>
<dbReference type="PANTHER" id="PTHR42470:SF2">
    <property type="match status" value="1"/>
</dbReference>
<dbReference type="EMBL" id="SBHS01000025">
    <property type="protein sequence ID" value="TWU72706.1"/>
    <property type="molecule type" value="Genomic_DNA"/>
</dbReference>
<evidence type="ECO:0000259" key="2">
    <source>
        <dbReference type="Pfam" id="PF25545"/>
    </source>
</evidence>
<dbReference type="AlphaFoldDB" id="A0A5C6G9R0"/>
<accession>A0A5C6G9R0</accession>
<reference evidence="4" key="1">
    <citation type="submission" date="2018-12" db="EMBL/GenBank/DDBJ databases">
        <title>The complete genome of Metarhizium rileyi, a key fungal pathogen of Lepidoptera.</title>
        <authorList>
            <person name="Binneck E."/>
            <person name="Lastra C.C.L."/>
            <person name="Sosa-Gomez D.R."/>
        </authorList>
    </citation>
    <scope>NUCLEOTIDE SEQUENCE [LARGE SCALE GENOMIC DNA]</scope>
    <source>
        <strain evidence="4">Cep018-CH2</strain>
    </source>
</reference>
<dbReference type="PANTHER" id="PTHR42470">
    <property type="entry name" value="VAST DOMAIN-CONTAINING PROTEIN"/>
    <property type="match status" value="1"/>
</dbReference>
<proteinExistence type="predicted"/>
<feature type="region of interest" description="Disordered" evidence="1">
    <location>
        <begin position="1"/>
        <end position="123"/>
    </location>
</feature>
<gene>
    <name evidence="3" type="ORF">ED733_004091</name>
</gene>
<name>A0A5C6G9R0_METRR</name>
<dbReference type="Pfam" id="PF25545">
    <property type="entry name" value="DUF7924"/>
    <property type="match status" value="1"/>
</dbReference>
<feature type="compositionally biased region" description="Basic residues" evidence="1">
    <location>
        <begin position="149"/>
        <end position="158"/>
    </location>
</feature>
<feature type="compositionally biased region" description="Polar residues" evidence="1">
    <location>
        <begin position="493"/>
        <end position="518"/>
    </location>
</feature>
<evidence type="ECO:0000313" key="4">
    <source>
        <dbReference type="Proteomes" id="UP000317257"/>
    </source>
</evidence>
<evidence type="ECO:0000313" key="3">
    <source>
        <dbReference type="EMBL" id="TWU72706.1"/>
    </source>
</evidence>
<feature type="domain" description="DUF7924" evidence="2">
    <location>
        <begin position="231"/>
        <end position="456"/>
    </location>
</feature>
<feature type="compositionally biased region" description="Polar residues" evidence="1">
    <location>
        <begin position="103"/>
        <end position="119"/>
    </location>
</feature>
<feature type="compositionally biased region" description="Polar residues" evidence="1">
    <location>
        <begin position="159"/>
        <end position="168"/>
    </location>
</feature>
<sequence>MARTRAQLAAQTGRIRSAPKKQGKQPRGTQKPNRFHIARSHGSQTPQCIDYSQPLLVSGKKRSSPKRLLETDRRGTKRPSRAHDDELESVQKRPRRSARFSHIQLTPTKVAANQGNNPEPTDPIEFWASEGEWPREYFESKMEHLLARKKSFPNRKRSSSASSLTPSDQRPREEKSAPYRNPRYESLLGTKSSFMVKSSLDIISSSKSLLETLLKAQQTIPVDSLFQDDIFEATCQKIHNKNEARVIQDISRLIVPSAESLATFGAKHLNILIESVNEGWNNSLPLTGTRPQPDYSVGFTREAFTDSQLAKLSPFIGDFISGDQSFFMATYYMYFPFLTCEVKCGAAALDIADRQNAHSMTLAVRAVTKLFRAIKRENEVHRKIVAYSISHDHESVRIYGHYAVIDGKDTKYYRHPIRKYFFTELDGKEKWTAYRFTKNIYDLWMPSHFKKLCSAIDQLPSELDFDDPSMPSTGLSQDLQSHHLIQADLLSPHSGQDSQGSTSKQETATPSTLFTDSGTAKKRRGKK</sequence>
<dbReference type="Proteomes" id="UP000317257">
    <property type="component" value="Unassembled WGS sequence"/>
</dbReference>